<accession>A0A6J4KUR8</accession>
<dbReference type="EMBL" id="CADCUC010000130">
    <property type="protein sequence ID" value="CAA9314793.1"/>
    <property type="molecule type" value="Genomic_DNA"/>
</dbReference>
<evidence type="ECO:0000256" key="1">
    <source>
        <dbReference type="SAM" id="MobiDB-lite"/>
    </source>
</evidence>
<dbReference type="AlphaFoldDB" id="A0A6J4KUR8"/>
<sequence>EGEGRVLGAQDPARSPGPESRHGADQRAFPGPRLALDQNLLAAAHDHLGALDHGCAVVLGQREVLEMDSVVGAVAQHDRAARPI</sequence>
<evidence type="ECO:0000313" key="2">
    <source>
        <dbReference type="EMBL" id="CAA9314793.1"/>
    </source>
</evidence>
<proteinExistence type="predicted"/>
<feature type="non-terminal residue" evidence="2">
    <location>
        <position position="84"/>
    </location>
</feature>
<name>A0A6J4KUR8_9HYPH</name>
<reference evidence="2" key="1">
    <citation type="submission" date="2020-02" db="EMBL/GenBank/DDBJ databases">
        <authorList>
            <person name="Meier V. D."/>
        </authorList>
    </citation>
    <scope>NUCLEOTIDE SEQUENCE</scope>
    <source>
        <strain evidence="2">AVDCRST_MAG90</strain>
    </source>
</reference>
<organism evidence="2">
    <name type="scientific">uncultured Microvirga sp</name>
    <dbReference type="NCBI Taxonomy" id="412392"/>
    <lineage>
        <taxon>Bacteria</taxon>
        <taxon>Pseudomonadati</taxon>
        <taxon>Pseudomonadota</taxon>
        <taxon>Alphaproteobacteria</taxon>
        <taxon>Hyphomicrobiales</taxon>
        <taxon>Methylobacteriaceae</taxon>
        <taxon>Microvirga</taxon>
        <taxon>environmental samples</taxon>
    </lineage>
</organism>
<feature type="region of interest" description="Disordered" evidence="1">
    <location>
        <begin position="1"/>
        <end position="30"/>
    </location>
</feature>
<protein>
    <submittedName>
        <fullName evidence="2">Uncharacterized protein</fullName>
    </submittedName>
</protein>
<feature type="non-terminal residue" evidence="2">
    <location>
        <position position="1"/>
    </location>
</feature>
<gene>
    <name evidence="2" type="ORF">AVDCRST_MAG90-688</name>
</gene>